<dbReference type="InterPro" id="IPR012485">
    <property type="entry name" value="CENP-I"/>
</dbReference>
<keyword evidence="6" id="KW-0137">Centromere</keyword>
<evidence type="ECO:0000256" key="5">
    <source>
        <dbReference type="ARBA" id="ARBA00023242"/>
    </source>
</evidence>
<dbReference type="EMBL" id="KQ964248">
    <property type="protein sequence ID" value="KXJ93054.1"/>
    <property type="molecule type" value="Genomic_DNA"/>
</dbReference>
<evidence type="ECO:0000256" key="4">
    <source>
        <dbReference type="ARBA" id="ARBA00022454"/>
    </source>
</evidence>
<dbReference type="CDD" id="cd22647">
    <property type="entry name" value="CTF3_NTD_HEAT"/>
    <property type="match status" value="1"/>
</dbReference>
<dbReference type="OrthoDB" id="6347512at2759"/>
<evidence type="ECO:0000256" key="1">
    <source>
        <dbReference type="ARBA" id="ARBA00004123"/>
    </source>
</evidence>
<feature type="compositionally biased region" description="Polar residues" evidence="7">
    <location>
        <begin position="246"/>
        <end position="255"/>
    </location>
</feature>
<keyword evidence="5" id="KW-0539">Nucleus</keyword>
<dbReference type="Proteomes" id="UP000070501">
    <property type="component" value="Unassembled WGS sequence"/>
</dbReference>
<dbReference type="Pfam" id="PF07778">
    <property type="entry name" value="CENP-I"/>
    <property type="match status" value="1"/>
</dbReference>
<name>A0A136J7A7_9PEZI</name>
<evidence type="ECO:0000256" key="2">
    <source>
        <dbReference type="ARBA" id="ARBA00004584"/>
    </source>
</evidence>
<sequence>MASRDTASPLPHGDSDPAARRHIDKIISASKVPPRNRSEEVKPSVEALTALAYERGVLSADLDELIDLVTTPSHLDQASLNSILRSLYPAAPVSGDVLVKVVGALGHGKLKPSLAMQGALLRWVITVYHVVDNSGVLAHSYGLLFNLLDTAAIRTHVCHILALVTRRRHVRPHRIQSLLALARQTANDPALTGLLRVYKNYYPEIVVGEAVRGRASAFNHPDTQWRDRLGEIQQAHAERARRRSEQPLSSYQVSRNNKKSIVPEVHSSRATETSVTLEEIESADGLVDKLEKLELPDQLVAVLGDPLLQKLFLLKPNAEATQRASLWLTSYAEDVLSGDSSGDIFQTIQSYLQATKVMPPIVLAFLGDYLQIWDGREDRTVILDILTYIPMLDFQTLLRTVFQPLEARILDGTIDTQVELLRFYTALFWRWRTVLRLSTQSSKSPQTVAAIVEALAKRVGMLCLAILQAAPSAPASPQPPSNSTAIYDAVLNFYEESASLAVMANSQGQQTASSSSSPLPYLRIVIPPKPVVYLLSFSPCPSVFSRLCGILASYKTAFSQAQQRKPKAGTGSSKDGLQQPQYAAAYVDEFNGYLMDMCNLAWRSRAFGTSDANAHGCLLEPAVLDALAQYVRDGNSDADTDAVGSSQLSLAALYSFSYSPVLGRFAATRLAELEDAEEEQEDGQALDVRHAGPVTKASLRQLADRGGVNISWEDFRVDVLDELVDAKGLGGIAELLYSTMTTLAGKRQAA</sequence>
<dbReference type="PANTHER" id="PTHR48208:SF2">
    <property type="entry name" value="CENTROMERE PROTEIN I"/>
    <property type="match status" value="1"/>
</dbReference>
<proteinExistence type="inferred from homology"/>
<dbReference type="GO" id="GO:0000070">
    <property type="term" value="P:mitotic sister chromatid segregation"/>
    <property type="evidence" value="ECO:0007669"/>
    <property type="project" value="TreeGrafter"/>
</dbReference>
<dbReference type="GO" id="GO:0005634">
    <property type="term" value="C:nucleus"/>
    <property type="evidence" value="ECO:0007669"/>
    <property type="project" value="UniProtKB-SubCell"/>
</dbReference>
<organism evidence="8 9">
    <name type="scientific">Microdochium bolleyi</name>
    <dbReference type="NCBI Taxonomy" id="196109"/>
    <lineage>
        <taxon>Eukaryota</taxon>
        <taxon>Fungi</taxon>
        <taxon>Dikarya</taxon>
        <taxon>Ascomycota</taxon>
        <taxon>Pezizomycotina</taxon>
        <taxon>Sordariomycetes</taxon>
        <taxon>Xylariomycetidae</taxon>
        <taxon>Xylariales</taxon>
        <taxon>Microdochiaceae</taxon>
        <taxon>Microdochium</taxon>
    </lineage>
</organism>
<keyword evidence="4" id="KW-0158">Chromosome</keyword>
<dbReference type="InParanoid" id="A0A136J7A7"/>
<evidence type="ECO:0000256" key="7">
    <source>
        <dbReference type="SAM" id="MobiDB-lite"/>
    </source>
</evidence>
<comment type="subcellular location">
    <subcellularLocation>
        <location evidence="2">Chromosome</location>
        <location evidence="2">Centromere</location>
    </subcellularLocation>
    <subcellularLocation>
        <location evidence="1">Nucleus</location>
    </subcellularLocation>
</comment>
<keyword evidence="9" id="KW-1185">Reference proteome</keyword>
<accession>A0A136J7A7</accession>
<feature type="region of interest" description="Disordered" evidence="7">
    <location>
        <begin position="236"/>
        <end position="259"/>
    </location>
</feature>
<evidence type="ECO:0000313" key="8">
    <source>
        <dbReference type="EMBL" id="KXJ93054.1"/>
    </source>
</evidence>
<dbReference type="PANTHER" id="PTHR48208">
    <property type="entry name" value="CENTROMERE PROTEIN I"/>
    <property type="match status" value="1"/>
</dbReference>
<feature type="region of interest" description="Disordered" evidence="7">
    <location>
        <begin position="1"/>
        <end position="20"/>
    </location>
</feature>
<comment type="similarity">
    <text evidence="3">Belongs to the CENP-I/CTF3 family.</text>
</comment>
<gene>
    <name evidence="8" type="ORF">Micbo1qcDRAFT_160969</name>
</gene>
<evidence type="ECO:0000256" key="3">
    <source>
        <dbReference type="ARBA" id="ARBA00005470"/>
    </source>
</evidence>
<dbReference type="STRING" id="196109.A0A136J7A7"/>
<evidence type="ECO:0000256" key="6">
    <source>
        <dbReference type="ARBA" id="ARBA00023328"/>
    </source>
</evidence>
<protein>
    <submittedName>
        <fullName evidence="8">Mis6-domain-containing protein</fullName>
    </submittedName>
</protein>
<dbReference type="GO" id="GO:0000939">
    <property type="term" value="C:inner kinetochore"/>
    <property type="evidence" value="ECO:0007669"/>
    <property type="project" value="TreeGrafter"/>
</dbReference>
<reference evidence="9" key="1">
    <citation type="submission" date="2016-02" db="EMBL/GenBank/DDBJ databases">
        <title>Draft genome sequence of Microdochium bolleyi, a fungal endophyte of beachgrass.</title>
        <authorList>
            <consortium name="DOE Joint Genome Institute"/>
            <person name="David A.S."/>
            <person name="May G."/>
            <person name="Haridas S."/>
            <person name="Lim J."/>
            <person name="Wang M."/>
            <person name="Labutti K."/>
            <person name="Lipzen A."/>
            <person name="Barry K."/>
            <person name="Grigoriev I.V."/>
        </authorList>
    </citation>
    <scope>NUCLEOTIDE SEQUENCE [LARGE SCALE GENOMIC DNA]</scope>
    <source>
        <strain evidence="9">J235TASD1</strain>
    </source>
</reference>
<evidence type="ECO:0000313" key="9">
    <source>
        <dbReference type="Proteomes" id="UP000070501"/>
    </source>
</evidence>
<dbReference type="GO" id="GO:0034080">
    <property type="term" value="P:CENP-A containing chromatin assembly"/>
    <property type="evidence" value="ECO:0007669"/>
    <property type="project" value="TreeGrafter"/>
</dbReference>
<dbReference type="AlphaFoldDB" id="A0A136J7A7"/>